<dbReference type="InterPro" id="IPR011598">
    <property type="entry name" value="bHLH_dom"/>
</dbReference>
<dbReference type="AlphaFoldDB" id="A0A7I8LD32"/>
<name>A0A7I8LD32_SPIIN</name>
<accession>A0A7I8LD32</accession>
<evidence type="ECO:0000256" key="4">
    <source>
        <dbReference type="ARBA" id="ARBA00023163"/>
    </source>
</evidence>
<reference evidence="8" key="1">
    <citation type="submission" date="2020-02" db="EMBL/GenBank/DDBJ databases">
        <authorList>
            <person name="Scholz U."/>
            <person name="Mascher M."/>
            <person name="Fiebig A."/>
        </authorList>
    </citation>
    <scope>NUCLEOTIDE SEQUENCE</scope>
</reference>
<keyword evidence="4" id="KW-0804">Transcription</keyword>
<dbReference type="SUPFAM" id="SSF47459">
    <property type="entry name" value="HLH, helix-loop-helix DNA-binding domain"/>
    <property type="match status" value="1"/>
</dbReference>
<evidence type="ECO:0000313" key="9">
    <source>
        <dbReference type="Proteomes" id="UP000663760"/>
    </source>
</evidence>
<dbReference type="SMART" id="SM00353">
    <property type="entry name" value="HLH"/>
    <property type="match status" value="1"/>
</dbReference>
<dbReference type="CDD" id="cd18919">
    <property type="entry name" value="bHLH_AtBPE_like"/>
    <property type="match status" value="1"/>
</dbReference>
<evidence type="ECO:0000313" key="8">
    <source>
        <dbReference type="EMBL" id="CAA7407760.1"/>
    </source>
</evidence>
<feature type="compositionally biased region" description="Polar residues" evidence="6">
    <location>
        <begin position="218"/>
        <end position="230"/>
    </location>
</feature>
<comment type="similarity">
    <text evidence="2">Belongs to the bHLH protein family.</text>
</comment>
<comment type="subcellular location">
    <subcellularLocation>
        <location evidence="1">Nucleus</location>
    </subcellularLocation>
</comment>
<dbReference type="EMBL" id="LR746277">
    <property type="protein sequence ID" value="CAA7407760.1"/>
    <property type="molecule type" value="Genomic_DNA"/>
</dbReference>
<dbReference type="OrthoDB" id="1923196at2759"/>
<dbReference type="PROSITE" id="PS50888">
    <property type="entry name" value="BHLH"/>
    <property type="match status" value="1"/>
</dbReference>
<dbReference type="Pfam" id="PF00010">
    <property type="entry name" value="HLH"/>
    <property type="match status" value="1"/>
</dbReference>
<dbReference type="FunFam" id="4.10.280.10:FF:000002">
    <property type="entry name" value="Basic helix-loop-helix transcription factor"/>
    <property type="match status" value="1"/>
</dbReference>
<gene>
    <name evidence="8" type="ORF">SI8410_14018438</name>
</gene>
<keyword evidence="9" id="KW-1185">Reference proteome</keyword>
<dbReference type="InterPro" id="IPR036638">
    <property type="entry name" value="HLH_DNA-bd_sf"/>
</dbReference>
<evidence type="ECO:0000256" key="1">
    <source>
        <dbReference type="ARBA" id="ARBA00004123"/>
    </source>
</evidence>
<dbReference type="PANTHER" id="PTHR12565">
    <property type="entry name" value="STEROL REGULATORY ELEMENT-BINDING PROTEIN"/>
    <property type="match status" value="1"/>
</dbReference>
<feature type="domain" description="BHLH" evidence="7">
    <location>
        <begin position="274"/>
        <end position="324"/>
    </location>
</feature>
<dbReference type="GO" id="GO:0003700">
    <property type="term" value="F:DNA-binding transcription factor activity"/>
    <property type="evidence" value="ECO:0007669"/>
    <property type="project" value="TreeGrafter"/>
</dbReference>
<organism evidence="8 9">
    <name type="scientific">Spirodela intermedia</name>
    <name type="common">Intermediate duckweed</name>
    <dbReference type="NCBI Taxonomy" id="51605"/>
    <lineage>
        <taxon>Eukaryota</taxon>
        <taxon>Viridiplantae</taxon>
        <taxon>Streptophyta</taxon>
        <taxon>Embryophyta</taxon>
        <taxon>Tracheophyta</taxon>
        <taxon>Spermatophyta</taxon>
        <taxon>Magnoliopsida</taxon>
        <taxon>Liliopsida</taxon>
        <taxon>Araceae</taxon>
        <taxon>Lemnoideae</taxon>
        <taxon>Spirodela</taxon>
    </lineage>
</organism>
<evidence type="ECO:0000256" key="2">
    <source>
        <dbReference type="ARBA" id="ARBA00005510"/>
    </source>
</evidence>
<keyword evidence="3" id="KW-0805">Transcription regulation</keyword>
<evidence type="ECO:0000256" key="5">
    <source>
        <dbReference type="ARBA" id="ARBA00023242"/>
    </source>
</evidence>
<dbReference type="PANTHER" id="PTHR12565:SF184">
    <property type="entry name" value="BHLH TRANSCRIPTION FACTOR"/>
    <property type="match status" value="1"/>
</dbReference>
<feature type="compositionally biased region" description="Gly residues" evidence="6">
    <location>
        <begin position="246"/>
        <end position="259"/>
    </location>
</feature>
<dbReference type="GO" id="GO:0005634">
    <property type="term" value="C:nucleus"/>
    <property type="evidence" value="ECO:0007669"/>
    <property type="project" value="UniProtKB-SubCell"/>
</dbReference>
<proteinExistence type="inferred from homology"/>
<dbReference type="Proteomes" id="UP000663760">
    <property type="component" value="Chromosome 14"/>
</dbReference>
<keyword evidence="5" id="KW-0539">Nucleus</keyword>
<dbReference type="InterPro" id="IPR024097">
    <property type="entry name" value="bHLH_ZIP_TF"/>
</dbReference>
<evidence type="ECO:0000259" key="7">
    <source>
        <dbReference type="PROSITE" id="PS50888"/>
    </source>
</evidence>
<protein>
    <recommendedName>
        <fullName evidence="7">BHLH domain-containing protein</fullName>
    </recommendedName>
</protein>
<evidence type="ECO:0000256" key="6">
    <source>
        <dbReference type="SAM" id="MobiDB-lite"/>
    </source>
</evidence>
<dbReference type="Gene3D" id="4.10.280.10">
    <property type="entry name" value="Helix-loop-helix DNA-binding domain"/>
    <property type="match status" value="1"/>
</dbReference>
<dbReference type="GO" id="GO:0046983">
    <property type="term" value="F:protein dimerization activity"/>
    <property type="evidence" value="ECO:0007669"/>
    <property type="project" value="InterPro"/>
</dbReference>
<sequence length="481" mass="52300">MDLGEKEKFEMERRNEENPLGFHGYMAADSFRPRLWDQPTTSQNSPFCDATRGPSLAAPPRLEMGWNAPDSIPRAGGGAAASCFGLLPQSRPQFPDDPGFIERAARFSNFSSFLPNTFRVNDPAGIYGAPPPPPQKGEAIAGETSQSAAASVDNGFNGGSPQKGRRDAGGEPEFSGGALPETPNSDNTHDEPPSKGPSSGAKKRKRGNQETETDQGRAETQFSGETSQENADGKQRSEPKSSSPAGKGGGKNSVDGGGEAPKEDYIHVRARRGQATNSHSLAERLRREKISERMKFLQDLVPGCSKVTGKAVMLDEIINYVQSLQRQVEFLSMKLATVNPRLDFNIESLLSKEMLQPRGISSSSFDFSPELAHPQLHPPQQGLIQSGIPGLGNSSDLHRRSMNAQLTANQMPGAWDEELHHVIQMGFGGSTHLGVQDLHGESSHIEHQDDDDDDEQWKPCDFSYFFSALANSTSLPKFMRP</sequence>
<evidence type="ECO:0000256" key="3">
    <source>
        <dbReference type="ARBA" id="ARBA00023015"/>
    </source>
</evidence>
<feature type="region of interest" description="Disordered" evidence="6">
    <location>
        <begin position="124"/>
        <end position="261"/>
    </location>
</feature>